<reference evidence="2 3" key="1">
    <citation type="submission" date="2024-04" db="EMBL/GenBank/DDBJ databases">
        <authorList>
            <person name="Fracassetti M."/>
        </authorList>
    </citation>
    <scope>NUCLEOTIDE SEQUENCE [LARGE SCALE GENOMIC DNA]</scope>
</reference>
<evidence type="ECO:0000313" key="3">
    <source>
        <dbReference type="Proteomes" id="UP001497516"/>
    </source>
</evidence>
<dbReference type="InterPro" id="IPR043502">
    <property type="entry name" value="DNA/RNA_pol_sf"/>
</dbReference>
<sequence length="95" mass="10786">MTEWPTPTNVTELHGFLGLTGYYHKFVWGYGSIARPLTNLLKKSQFEWTQTTAEAFQHLKTTMTTTPVLTIPNFEVPFDIEIDALGVGIEVLIDR</sequence>
<gene>
    <name evidence="2" type="ORF">LTRI10_LOCUS51205</name>
</gene>
<evidence type="ECO:0000259" key="1">
    <source>
        <dbReference type="Pfam" id="PF17919"/>
    </source>
</evidence>
<name>A0AAV2GMA9_9ROSI</name>
<proteinExistence type="predicted"/>
<dbReference type="FunFam" id="3.30.70.270:FF:000020">
    <property type="entry name" value="Transposon Tf2-6 polyprotein-like Protein"/>
    <property type="match status" value="1"/>
</dbReference>
<keyword evidence="3" id="KW-1185">Reference proteome</keyword>
<dbReference type="Pfam" id="PF17919">
    <property type="entry name" value="RT_RNaseH_2"/>
    <property type="match status" value="1"/>
</dbReference>
<dbReference type="InterPro" id="IPR041577">
    <property type="entry name" value="RT_RNaseH_2"/>
</dbReference>
<feature type="domain" description="Reverse transcriptase/retrotransposon-derived protein RNase H-like" evidence="1">
    <location>
        <begin position="48"/>
        <end position="89"/>
    </location>
</feature>
<dbReference type="Gene3D" id="3.30.70.270">
    <property type="match status" value="1"/>
</dbReference>
<dbReference type="EMBL" id="OZ034822">
    <property type="protein sequence ID" value="CAL1411873.1"/>
    <property type="molecule type" value="Genomic_DNA"/>
</dbReference>
<accession>A0AAV2GMA9</accession>
<protein>
    <recommendedName>
        <fullName evidence="1">Reverse transcriptase/retrotransposon-derived protein RNase H-like domain-containing protein</fullName>
    </recommendedName>
</protein>
<dbReference type="PANTHER" id="PTHR33064">
    <property type="entry name" value="POL PROTEIN"/>
    <property type="match status" value="1"/>
</dbReference>
<dbReference type="InterPro" id="IPR043128">
    <property type="entry name" value="Rev_trsase/Diguanyl_cyclase"/>
</dbReference>
<dbReference type="AlphaFoldDB" id="A0AAV2GMA9"/>
<evidence type="ECO:0000313" key="2">
    <source>
        <dbReference type="EMBL" id="CAL1411873.1"/>
    </source>
</evidence>
<dbReference type="InterPro" id="IPR051320">
    <property type="entry name" value="Viral_Replic_Matur_Polypro"/>
</dbReference>
<organism evidence="2 3">
    <name type="scientific">Linum trigynum</name>
    <dbReference type="NCBI Taxonomy" id="586398"/>
    <lineage>
        <taxon>Eukaryota</taxon>
        <taxon>Viridiplantae</taxon>
        <taxon>Streptophyta</taxon>
        <taxon>Embryophyta</taxon>
        <taxon>Tracheophyta</taxon>
        <taxon>Spermatophyta</taxon>
        <taxon>Magnoliopsida</taxon>
        <taxon>eudicotyledons</taxon>
        <taxon>Gunneridae</taxon>
        <taxon>Pentapetalae</taxon>
        <taxon>rosids</taxon>
        <taxon>fabids</taxon>
        <taxon>Malpighiales</taxon>
        <taxon>Linaceae</taxon>
        <taxon>Linum</taxon>
    </lineage>
</organism>
<dbReference type="PANTHER" id="PTHR33064:SF37">
    <property type="entry name" value="RIBONUCLEASE H"/>
    <property type="match status" value="1"/>
</dbReference>
<dbReference type="Proteomes" id="UP001497516">
    <property type="component" value="Chromosome 9"/>
</dbReference>
<dbReference type="SUPFAM" id="SSF56672">
    <property type="entry name" value="DNA/RNA polymerases"/>
    <property type="match status" value="1"/>
</dbReference>